<dbReference type="Proteomes" id="UP000644727">
    <property type="component" value="Unassembled WGS sequence"/>
</dbReference>
<evidence type="ECO:0000313" key="3">
    <source>
        <dbReference type="EMBL" id="MBE9404288.1"/>
    </source>
</evidence>
<accession>A0ABR9W1H5</accession>
<dbReference type="Pfam" id="PF14110">
    <property type="entry name" value="DUF4282"/>
    <property type="match status" value="1"/>
</dbReference>
<feature type="transmembrane region" description="Helical" evidence="2">
    <location>
        <begin position="139"/>
        <end position="166"/>
    </location>
</feature>
<dbReference type="RefSeq" id="WP_193866033.1">
    <property type="nucleotide sequence ID" value="NZ_JADEYR010000008.1"/>
</dbReference>
<dbReference type="InterPro" id="IPR025557">
    <property type="entry name" value="DUF4282"/>
</dbReference>
<sequence>MSQPPEGSNPLGPQYGQGSAPEPTSSGFGVQDQAPSAHGAEQGADPYAAPSSDPYGQQSAAAPGQQDAWGAQSAPSAPQPAAQEQAWGSTQSPAAAPHAVGGGPSGSASGDGRFGEAGFFKTLFDFKFEHFITVKFSSFLYVLAFVVAALMWLSNIVSGIVFGFAWGSMNSYFGEPSFSPVPLILSILFGWIPSVIALIAMRLGLEFAVATVRTAQNTGRIAEASQR</sequence>
<feature type="compositionally biased region" description="Low complexity" evidence="1">
    <location>
        <begin position="68"/>
        <end position="99"/>
    </location>
</feature>
<keyword evidence="4" id="KW-1185">Reference proteome</keyword>
<evidence type="ECO:0000256" key="1">
    <source>
        <dbReference type="SAM" id="MobiDB-lite"/>
    </source>
</evidence>
<feature type="region of interest" description="Disordered" evidence="1">
    <location>
        <begin position="1"/>
        <end position="109"/>
    </location>
</feature>
<dbReference type="EMBL" id="JADEYR010000008">
    <property type="protein sequence ID" value="MBE9404288.1"/>
    <property type="molecule type" value="Genomic_DNA"/>
</dbReference>
<keyword evidence="2" id="KW-1133">Transmembrane helix</keyword>
<organism evidence="3 4">
    <name type="scientific">Brachybacterium epidermidis</name>
    <dbReference type="NCBI Taxonomy" id="2781983"/>
    <lineage>
        <taxon>Bacteria</taxon>
        <taxon>Bacillati</taxon>
        <taxon>Actinomycetota</taxon>
        <taxon>Actinomycetes</taxon>
        <taxon>Micrococcales</taxon>
        <taxon>Dermabacteraceae</taxon>
        <taxon>Brachybacterium</taxon>
    </lineage>
</organism>
<feature type="transmembrane region" description="Helical" evidence="2">
    <location>
        <begin position="178"/>
        <end position="200"/>
    </location>
</feature>
<protein>
    <submittedName>
        <fullName evidence="3">DUF4282 domain-containing protein</fullName>
    </submittedName>
</protein>
<gene>
    <name evidence="3" type="ORF">IOE58_08855</name>
</gene>
<evidence type="ECO:0000256" key="2">
    <source>
        <dbReference type="SAM" id="Phobius"/>
    </source>
</evidence>
<comment type="caution">
    <text evidence="3">The sequence shown here is derived from an EMBL/GenBank/DDBJ whole genome shotgun (WGS) entry which is preliminary data.</text>
</comment>
<proteinExistence type="predicted"/>
<keyword evidence="2" id="KW-0812">Transmembrane</keyword>
<keyword evidence="2" id="KW-0472">Membrane</keyword>
<name>A0ABR9W1H5_9MICO</name>
<reference evidence="3 4" key="1">
    <citation type="submission" date="2020-10" db="EMBL/GenBank/DDBJ databases">
        <title>Draft genome and description of Brachybacterium epidermidis sp nov.</title>
        <authorList>
            <person name="Boxberger M."/>
            <person name="La Scola B."/>
        </authorList>
    </citation>
    <scope>NUCLEOTIDE SEQUENCE [LARGE SCALE GENOMIC DNA]</scope>
    <source>
        <strain evidence="3 4">Marseille-Q2903</strain>
    </source>
</reference>
<evidence type="ECO:0000313" key="4">
    <source>
        <dbReference type="Proteomes" id="UP000644727"/>
    </source>
</evidence>